<dbReference type="FunFam" id="1.10.510.10:FF:000394">
    <property type="entry name" value="Serine/threonine-protein kinase HSL1"/>
    <property type="match status" value="1"/>
</dbReference>
<evidence type="ECO:0000256" key="10">
    <source>
        <dbReference type="ARBA" id="ARBA00047899"/>
    </source>
</evidence>
<dbReference type="InterPro" id="IPR017441">
    <property type="entry name" value="Protein_kinase_ATP_BS"/>
</dbReference>
<feature type="compositionally biased region" description="Low complexity" evidence="13">
    <location>
        <begin position="636"/>
        <end position="649"/>
    </location>
</feature>
<dbReference type="OrthoDB" id="193931at2759"/>
<dbReference type="EMBL" id="KZ819663">
    <property type="protein sequence ID" value="PWN29491.1"/>
    <property type="molecule type" value="Genomic_DNA"/>
</dbReference>
<dbReference type="InterPro" id="IPR000719">
    <property type="entry name" value="Prot_kinase_dom"/>
</dbReference>
<evidence type="ECO:0000256" key="5">
    <source>
        <dbReference type="ARBA" id="ARBA00022553"/>
    </source>
</evidence>
<feature type="compositionally biased region" description="Low complexity" evidence="13">
    <location>
        <begin position="1"/>
        <end position="17"/>
    </location>
</feature>
<feature type="compositionally biased region" description="Polar residues" evidence="13">
    <location>
        <begin position="877"/>
        <end position="886"/>
    </location>
</feature>
<dbReference type="InterPro" id="IPR011009">
    <property type="entry name" value="Kinase-like_dom_sf"/>
</dbReference>
<feature type="compositionally biased region" description="Low complexity" evidence="13">
    <location>
        <begin position="492"/>
        <end position="513"/>
    </location>
</feature>
<dbReference type="GO" id="GO:0005524">
    <property type="term" value="F:ATP binding"/>
    <property type="evidence" value="ECO:0007669"/>
    <property type="project" value="UniProtKB-UniRule"/>
</dbReference>
<evidence type="ECO:0000256" key="9">
    <source>
        <dbReference type="ARBA" id="ARBA00022840"/>
    </source>
</evidence>
<name>A0A316UYV3_9BASI</name>
<feature type="compositionally biased region" description="Low complexity" evidence="13">
    <location>
        <begin position="1031"/>
        <end position="1046"/>
    </location>
</feature>
<dbReference type="GO" id="GO:0005935">
    <property type="term" value="C:cellular bud neck"/>
    <property type="evidence" value="ECO:0007669"/>
    <property type="project" value="UniProtKB-SubCell"/>
</dbReference>
<dbReference type="EC" id="2.7.11.1" evidence="3"/>
<feature type="region of interest" description="Disordered" evidence="13">
    <location>
        <begin position="580"/>
        <end position="622"/>
    </location>
</feature>
<evidence type="ECO:0000256" key="8">
    <source>
        <dbReference type="ARBA" id="ARBA00022777"/>
    </source>
</evidence>
<evidence type="ECO:0000256" key="6">
    <source>
        <dbReference type="ARBA" id="ARBA00022679"/>
    </source>
</evidence>
<evidence type="ECO:0000256" key="2">
    <source>
        <dbReference type="ARBA" id="ARBA00010791"/>
    </source>
</evidence>
<comment type="similarity">
    <text evidence="2">Belongs to the protein kinase superfamily. CAMK Ser/Thr protein kinase family. NIM1 subfamily.</text>
</comment>
<evidence type="ECO:0000313" key="16">
    <source>
        <dbReference type="Proteomes" id="UP000245884"/>
    </source>
</evidence>
<comment type="catalytic activity">
    <reaction evidence="10">
        <text>L-threonyl-[protein] + ATP = O-phospho-L-threonyl-[protein] + ADP + H(+)</text>
        <dbReference type="Rhea" id="RHEA:46608"/>
        <dbReference type="Rhea" id="RHEA-COMP:11060"/>
        <dbReference type="Rhea" id="RHEA-COMP:11605"/>
        <dbReference type="ChEBI" id="CHEBI:15378"/>
        <dbReference type="ChEBI" id="CHEBI:30013"/>
        <dbReference type="ChEBI" id="CHEBI:30616"/>
        <dbReference type="ChEBI" id="CHEBI:61977"/>
        <dbReference type="ChEBI" id="CHEBI:456216"/>
        <dbReference type="EC" id="2.7.11.1"/>
    </reaction>
</comment>
<evidence type="ECO:0000256" key="3">
    <source>
        <dbReference type="ARBA" id="ARBA00012513"/>
    </source>
</evidence>
<evidence type="ECO:0000256" key="13">
    <source>
        <dbReference type="SAM" id="MobiDB-lite"/>
    </source>
</evidence>
<evidence type="ECO:0000313" key="15">
    <source>
        <dbReference type="EMBL" id="PWN29491.1"/>
    </source>
</evidence>
<feature type="compositionally biased region" description="Low complexity" evidence="13">
    <location>
        <begin position="769"/>
        <end position="784"/>
    </location>
</feature>
<feature type="compositionally biased region" description="Basic and acidic residues" evidence="13">
    <location>
        <begin position="105"/>
        <end position="116"/>
    </location>
</feature>
<dbReference type="CDD" id="cd14081">
    <property type="entry name" value="STKc_BRSK1_2"/>
    <property type="match status" value="1"/>
</dbReference>
<evidence type="ECO:0000256" key="11">
    <source>
        <dbReference type="ARBA" id="ARBA00048679"/>
    </source>
</evidence>
<organism evidence="15 16">
    <name type="scientific">Jaminaea rosea</name>
    <dbReference type="NCBI Taxonomy" id="1569628"/>
    <lineage>
        <taxon>Eukaryota</taxon>
        <taxon>Fungi</taxon>
        <taxon>Dikarya</taxon>
        <taxon>Basidiomycota</taxon>
        <taxon>Ustilaginomycotina</taxon>
        <taxon>Exobasidiomycetes</taxon>
        <taxon>Microstromatales</taxon>
        <taxon>Microstromatales incertae sedis</taxon>
        <taxon>Jaminaea</taxon>
    </lineage>
</organism>
<reference evidence="15 16" key="1">
    <citation type="journal article" date="2018" name="Mol. Biol. Evol.">
        <title>Broad Genomic Sampling Reveals a Smut Pathogenic Ancestry of the Fungal Clade Ustilaginomycotina.</title>
        <authorList>
            <person name="Kijpornyongpan T."/>
            <person name="Mondo S.J."/>
            <person name="Barry K."/>
            <person name="Sandor L."/>
            <person name="Lee J."/>
            <person name="Lipzen A."/>
            <person name="Pangilinan J."/>
            <person name="LaButti K."/>
            <person name="Hainaut M."/>
            <person name="Henrissat B."/>
            <person name="Grigoriev I.V."/>
            <person name="Spatafora J.W."/>
            <person name="Aime M.C."/>
        </authorList>
    </citation>
    <scope>NUCLEOTIDE SEQUENCE [LARGE SCALE GENOMIC DNA]</scope>
    <source>
        <strain evidence="15 16">MCA 5214</strain>
    </source>
</reference>
<feature type="compositionally biased region" description="Acidic residues" evidence="13">
    <location>
        <begin position="468"/>
        <end position="481"/>
    </location>
</feature>
<accession>A0A316UYV3</accession>
<evidence type="ECO:0000256" key="12">
    <source>
        <dbReference type="PROSITE-ProRule" id="PRU10141"/>
    </source>
</evidence>
<feature type="compositionally biased region" description="Polar residues" evidence="13">
    <location>
        <begin position="811"/>
        <end position="824"/>
    </location>
</feature>
<keyword evidence="7 12" id="KW-0547">Nucleotide-binding</keyword>
<feature type="compositionally biased region" description="Polar residues" evidence="13">
    <location>
        <begin position="24"/>
        <end position="43"/>
    </location>
</feature>
<keyword evidence="9 12" id="KW-0067">ATP-binding</keyword>
<feature type="region of interest" description="Disordered" evidence="13">
    <location>
        <begin position="769"/>
        <end position="964"/>
    </location>
</feature>
<feature type="domain" description="Protein kinase" evidence="14">
    <location>
        <begin position="123"/>
        <end position="388"/>
    </location>
</feature>
<dbReference type="GO" id="GO:0005940">
    <property type="term" value="C:septin ring"/>
    <property type="evidence" value="ECO:0007669"/>
    <property type="project" value="UniProtKB-ARBA"/>
</dbReference>
<feature type="compositionally biased region" description="Low complexity" evidence="13">
    <location>
        <begin position="922"/>
        <end position="953"/>
    </location>
</feature>
<feature type="compositionally biased region" description="Low complexity" evidence="13">
    <location>
        <begin position="843"/>
        <end position="862"/>
    </location>
</feature>
<comment type="subcellular location">
    <subcellularLocation>
        <location evidence="1">Bud neck</location>
    </subcellularLocation>
</comment>
<comment type="catalytic activity">
    <reaction evidence="11">
        <text>L-seryl-[protein] + ATP = O-phospho-L-seryl-[protein] + ADP + H(+)</text>
        <dbReference type="Rhea" id="RHEA:17989"/>
        <dbReference type="Rhea" id="RHEA-COMP:9863"/>
        <dbReference type="Rhea" id="RHEA-COMP:11604"/>
        <dbReference type="ChEBI" id="CHEBI:15378"/>
        <dbReference type="ChEBI" id="CHEBI:29999"/>
        <dbReference type="ChEBI" id="CHEBI:30616"/>
        <dbReference type="ChEBI" id="CHEBI:83421"/>
        <dbReference type="ChEBI" id="CHEBI:456216"/>
        <dbReference type="EC" id="2.7.11.1"/>
    </reaction>
</comment>
<dbReference type="PANTHER" id="PTHR24346:SF110">
    <property type="entry name" value="NON-SPECIFIC SERINE_THREONINE PROTEIN KINASE"/>
    <property type="match status" value="1"/>
</dbReference>
<dbReference type="Proteomes" id="UP000245884">
    <property type="component" value="Unassembled WGS sequence"/>
</dbReference>
<dbReference type="Gene3D" id="1.10.510.10">
    <property type="entry name" value="Transferase(Phosphotransferase) domain 1"/>
    <property type="match status" value="1"/>
</dbReference>
<dbReference type="AlphaFoldDB" id="A0A316UYV3"/>
<dbReference type="GO" id="GO:0035556">
    <property type="term" value="P:intracellular signal transduction"/>
    <property type="evidence" value="ECO:0007669"/>
    <property type="project" value="TreeGrafter"/>
</dbReference>
<keyword evidence="8 15" id="KW-0418">Kinase</keyword>
<dbReference type="PROSITE" id="PS50011">
    <property type="entry name" value="PROTEIN_KINASE_DOM"/>
    <property type="match status" value="1"/>
</dbReference>
<keyword evidence="6" id="KW-0808">Transferase</keyword>
<feature type="compositionally biased region" description="Low complexity" evidence="13">
    <location>
        <begin position="48"/>
        <end position="59"/>
    </location>
</feature>
<keyword evidence="4" id="KW-0723">Serine/threonine-protein kinase</keyword>
<dbReference type="Pfam" id="PF00069">
    <property type="entry name" value="Pkinase"/>
    <property type="match status" value="1"/>
</dbReference>
<feature type="compositionally biased region" description="Low complexity" evidence="13">
    <location>
        <begin position="73"/>
        <end position="104"/>
    </location>
</feature>
<protein>
    <recommendedName>
        <fullName evidence="3">non-specific serine/threonine protein kinase</fullName>
        <ecNumber evidence="3">2.7.11.1</ecNumber>
    </recommendedName>
</protein>
<keyword evidence="16" id="KW-1185">Reference proteome</keyword>
<dbReference type="GO" id="GO:0004674">
    <property type="term" value="F:protein serine/threonine kinase activity"/>
    <property type="evidence" value="ECO:0007669"/>
    <property type="project" value="UniProtKB-KW"/>
</dbReference>
<feature type="region of interest" description="Disordered" evidence="13">
    <location>
        <begin position="463"/>
        <end position="546"/>
    </location>
</feature>
<dbReference type="STRING" id="1569628.A0A316UYV3"/>
<sequence length="1277" mass="136013">MSSNRSPTMAPPSSSAARGAGVNPLQSRHAPNNQYGVRTTTAANGKVASSATAASSSKAYHGSAQPSTRAHPARQAPRPPQQQQQQQAPASQPAASQPRPQPQSRLEREKKKDYKDPPNIGPWQLGKLIGQGASGRVRLAQHAQTGQQAAVKIVPRQLLASSRMSLGEMSQKQDKLTLGIEREIVIMKLIEHPNLLGLWDVYETSKELFLVMEYVAGGELFDHLVAKGRLRPHEARAYFRQIIFGVDYCHRFNICHRDLKPENLLLDGSKRVVKVADFGMAALQPVERMLETSCGSPHYASPEIVSGKSYKGSASDIWSCGIILFALLCGRLPFDDPNITRLLHKVRDGRFDMPDALEPAAKDLIWRMLEVDPEKRYKMSDIIRHPWFTNNGAESSVNPSGPGEAMLGVEAQLRESEIDVEILKNLKSLWPENSTRSIVKSLTSPGSNWQKTFYSLLCQHRDNHSMDDESDEEEEESEGEAEVTTAYKQNVQQQQQQQSRPAAGGNSLGLSLGIVPNASKPAAPTQTIKIQEPASTRTAVPSGALAGTPVKPVLLRAATDVPTGSPRTNANTSARAAVFQQPAAAHTPTRPSASRAHSHDAPRSPSPAGPRPVPGSPNAEARNRTSFDTARAHFNGAAPASPQQPPAGANLSRRITSPSHRDGKPTRPATGDVQATPTRKSSLSGSSRGDSQQRPGATPGSAGRRPVSVHAPAITVPQVGDATVQRFFQEIAAELASIRAASPVQAHLTQYQQRAEQAYQQLQQQQQQAQQQQSQGSSQQGQQQSRRRSVEVERSSMTAQPAVRLAPSPINAPTPQLSAGNEFNQFEDADEDPLSGGLEYDQGSVRSSRVGSEVNAGSSPYTPTSPLPPQLPGFSPVMTQPLSISDKSAAPGGVMINGRLSSRPAPGPFATRPISPAPSTRPPSSHRSSAREPSSASTASSSSAGSSSVAQSPQMPSGGGFLGKRRSILGMRSKHREPAQQQQDENNAPTPLQARLAQNATAQPTRLQQRNPGLGLDLASSSSPSRRQQNASAPASAASPRIVAAPLPSPTISVSSTPATPRTPSGSSAGTGTASAAGPGAKQSWFAGLFNWKPLSLSLHSYEGFIATQMEVKRLLLTSGAKVFIEDSESLGMWRCSLKDNNSKTLRFRIEFTVGGGSTAASPQNMLASPALSVPGTPLLGLGNQAQPLLSPALSSHSRSSAESVVVKNTNANAGGQAVYSTKITFHLEKGSNQTFKNMYNHMARDWHMDVRSANAGGQSPALGGQRAGVVGLGVNV</sequence>
<dbReference type="PROSITE" id="PS00108">
    <property type="entry name" value="PROTEIN_KINASE_ST"/>
    <property type="match status" value="1"/>
</dbReference>
<dbReference type="PANTHER" id="PTHR24346">
    <property type="entry name" value="MAP/MICROTUBULE AFFINITY-REGULATING KINASE"/>
    <property type="match status" value="1"/>
</dbReference>
<dbReference type="RefSeq" id="XP_025364103.1">
    <property type="nucleotide sequence ID" value="XM_025503227.1"/>
</dbReference>
<feature type="region of interest" description="Disordered" evidence="13">
    <location>
        <begin position="635"/>
        <end position="706"/>
    </location>
</feature>
<dbReference type="PROSITE" id="PS00107">
    <property type="entry name" value="PROTEIN_KINASE_ATP"/>
    <property type="match status" value="1"/>
</dbReference>
<gene>
    <name evidence="15" type="ORF">BDZ90DRAFT_111187</name>
</gene>
<proteinExistence type="inferred from homology"/>
<feature type="compositionally biased region" description="Polar residues" evidence="13">
    <location>
        <begin position="1050"/>
        <end position="1059"/>
    </location>
</feature>
<feature type="compositionally biased region" description="Polar residues" evidence="13">
    <location>
        <begin position="524"/>
        <end position="539"/>
    </location>
</feature>
<feature type="compositionally biased region" description="Low complexity" evidence="13">
    <location>
        <begin position="1060"/>
        <end position="1078"/>
    </location>
</feature>
<feature type="compositionally biased region" description="Polar residues" evidence="13">
    <location>
        <begin position="1019"/>
        <end position="1030"/>
    </location>
</feature>
<feature type="binding site" evidence="12">
    <location>
        <position position="152"/>
    </location>
    <ligand>
        <name>ATP</name>
        <dbReference type="ChEBI" id="CHEBI:30616"/>
    </ligand>
</feature>
<dbReference type="SUPFAM" id="SSF56112">
    <property type="entry name" value="Protein kinase-like (PK-like)"/>
    <property type="match status" value="1"/>
</dbReference>
<feature type="region of interest" description="Disordered" evidence="13">
    <location>
        <begin position="1004"/>
        <end position="1078"/>
    </location>
</feature>
<feature type="compositionally biased region" description="Low complexity" evidence="13">
    <location>
        <begin position="681"/>
        <end position="694"/>
    </location>
</feature>
<evidence type="ECO:0000256" key="1">
    <source>
        <dbReference type="ARBA" id="ARBA00004266"/>
    </source>
</evidence>
<evidence type="ECO:0000259" key="14">
    <source>
        <dbReference type="PROSITE" id="PS50011"/>
    </source>
</evidence>
<dbReference type="SMART" id="SM00220">
    <property type="entry name" value="S_TKc"/>
    <property type="match status" value="1"/>
</dbReference>
<feature type="region of interest" description="Disordered" evidence="13">
    <location>
        <begin position="1"/>
        <end position="127"/>
    </location>
</feature>
<dbReference type="GeneID" id="37025050"/>
<keyword evidence="5" id="KW-0597">Phosphoprotein</keyword>
<evidence type="ECO:0000256" key="7">
    <source>
        <dbReference type="ARBA" id="ARBA00022741"/>
    </source>
</evidence>
<evidence type="ECO:0000256" key="4">
    <source>
        <dbReference type="ARBA" id="ARBA00022527"/>
    </source>
</evidence>
<dbReference type="InterPro" id="IPR008271">
    <property type="entry name" value="Ser/Thr_kinase_AS"/>
</dbReference>
<feature type="compositionally biased region" description="Pro residues" evidence="13">
    <location>
        <begin position="604"/>
        <end position="615"/>
    </location>
</feature>